<gene>
    <name evidence="6" type="ORF">M0811_12685</name>
</gene>
<dbReference type="GO" id="GO:0033565">
    <property type="term" value="C:ESCRT-0 complex"/>
    <property type="evidence" value="ECO:0007669"/>
    <property type="project" value="TreeGrafter"/>
</dbReference>
<keyword evidence="2 4" id="KW-0863">Zinc-finger</keyword>
<dbReference type="OrthoDB" id="660555at2759"/>
<evidence type="ECO:0000256" key="2">
    <source>
        <dbReference type="ARBA" id="ARBA00022771"/>
    </source>
</evidence>
<dbReference type="GO" id="GO:0043130">
    <property type="term" value="F:ubiquitin binding"/>
    <property type="evidence" value="ECO:0007669"/>
    <property type="project" value="TreeGrafter"/>
</dbReference>
<dbReference type="GO" id="GO:0043328">
    <property type="term" value="P:protein transport to vacuole involved in ubiquitin-dependent protein catabolic process via the multivesicular body sorting pathway"/>
    <property type="evidence" value="ECO:0007669"/>
    <property type="project" value="TreeGrafter"/>
</dbReference>
<comment type="caution">
    <text evidence="6">The sequence shown here is derived from an EMBL/GenBank/DDBJ whole genome shotgun (WGS) entry which is preliminary data.</text>
</comment>
<dbReference type="InterPro" id="IPR017455">
    <property type="entry name" value="Znf_FYVE-rel"/>
</dbReference>
<keyword evidence="3" id="KW-0862">Zinc</keyword>
<proteinExistence type="predicted"/>
<organism evidence="6 7">
    <name type="scientific">Anaeramoeba ignava</name>
    <name type="common">Anaerobic marine amoeba</name>
    <dbReference type="NCBI Taxonomy" id="1746090"/>
    <lineage>
        <taxon>Eukaryota</taxon>
        <taxon>Metamonada</taxon>
        <taxon>Anaeramoebidae</taxon>
        <taxon>Anaeramoeba</taxon>
    </lineage>
</organism>
<accession>A0A9Q0LB06</accession>
<dbReference type="Gene3D" id="3.30.40.10">
    <property type="entry name" value="Zinc/RING finger domain, C3HC4 (zinc finger)"/>
    <property type="match status" value="1"/>
</dbReference>
<dbReference type="GO" id="GO:0008270">
    <property type="term" value="F:zinc ion binding"/>
    <property type="evidence" value="ECO:0007669"/>
    <property type="project" value="UniProtKB-KW"/>
</dbReference>
<evidence type="ECO:0000259" key="5">
    <source>
        <dbReference type="PROSITE" id="PS50178"/>
    </source>
</evidence>
<sequence length="737" mass="87055">MQFDFPFKPLHKNNPIHETNFITEITIRTKNQEKTTFSIILPKDWLHDPLNNLEENEQIPFYKSISVFAPYLEPNSPFINIIQTSLTFEVDLENWVKFFIQSEHFILNKIRFWETPSKGNIIDIGAFREINDSIDVARIMSFKYNNKIYTICGISQSIEWDQYKNDFLIACASFSILNPKSTNKIEEIFNWSSKSEIIFSIPEIPKCWKFFESNQVQNPQIEFYLFENENINENIIENENYQNLQSYISIHSHPNDSNLHLNNLISNALEEILKSQITIQGTILFIPGKNQNTKVTLAQIVIAEDYQDLQTKIIDDYLGTLLFYGILEEIQVKVKIGFKLLPDTVFTIFLVSIKSNEYPKFSFRSEYLFNLIRQKISSEQIDSLQKIDENNEMKNLDYSLINEGLNALKWKLLIESKIINSKEPLKQFVDIIQPTKWILDKDVSFCMNCKSEFSVTNRKHHCRNCGLIFCSKCSSKKRPIWKYNLFSPQRVCDNCNILLDEEQQNQHQNLGNKIFTNSHDWKKWKIGSFVEFEISNEKSKRKLKNIRFTLSSQSEENYSLQKNEYIDRQMKVTKMNIQNSDENDSSQNPIYKTKIGFQILNIEKNWYKCNVWRFETEGIIRDFWIINEFDFPLKIIALDLKNGIISSKTLVNLDEEIQFKQKNLTCLKYEGKVETQNKNEMIQMIWISDKIPGSVVKIVSHFENEKFENWIISNFKGKLSKEKQNQKKKKKMKKKDL</sequence>
<feature type="domain" description="FYVE-type" evidence="5">
    <location>
        <begin position="440"/>
        <end position="500"/>
    </location>
</feature>
<evidence type="ECO:0000256" key="1">
    <source>
        <dbReference type="ARBA" id="ARBA00022723"/>
    </source>
</evidence>
<dbReference type="PANTHER" id="PTHR47794">
    <property type="entry name" value="VACUOLAR PROTEIN SORTING-ASSOCIATED PROTEIN 27"/>
    <property type="match status" value="1"/>
</dbReference>
<dbReference type="InterPro" id="IPR011011">
    <property type="entry name" value="Znf_FYVE_PHD"/>
</dbReference>
<name>A0A9Q0LB06_ANAIG</name>
<protein>
    <submittedName>
        <fullName evidence="6">Vacuolar protein sorting-associated protein</fullName>
    </submittedName>
</protein>
<dbReference type="EMBL" id="JAPDFW010000122">
    <property type="protein sequence ID" value="KAJ5067985.1"/>
    <property type="molecule type" value="Genomic_DNA"/>
</dbReference>
<dbReference type="GO" id="GO:0032266">
    <property type="term" value="F:phosphatidylinositol-3-phosphate binding"/>
    <property type="evidence" value="ECO:0007669"/>
    <property type="project" value="TreeGrafter"/>
</dbReference>
<dbReference type="SUPFAM" id="SSF57903">
    <property type="entry name" value="FYVE/PHD zinc finger"/>
    <property type="match status" value="1"/>
</dbReference>
<evidence type="ECO:0000256" key="3">
    <source>
        <dbReference type="ARBA" id="ARBA00022833"/>
    </source>
</evidence>
<dbReference type="AlphaFoldDB" id="A0A9Q0LB06"/>
<dbReference type="SMART" id="SM00064">
    <property type="entry name" value="FYVE"/>
    <property type="match status" value="1"/>
</dbReference>
<keyword evidence="1" id="KW-0479">Metal-binding</keyword>
<dbReference type="GO" id="GO:0006623">
    <property type="term" value="P:protein targeting to vacuole"/>
    <property type="evidence" value="ECO:0007669"/>
    <property type="project" value="TreeGrafter"/>
</dbReference>
<reference evidence="6" key="1">
    <citation type="submission" date="2022-10" db="EMBL/GenBank/DDBJ databases">
        <title>Novel sulphate-reducing endosymbionts in the free-living metamonad Anaeramoeba.</title>
        <authorList>
            <person name="Jerlstrom-Hultqvist J."/>
            <person name="Cepicka I."/>
            <person name="Gallot-Lavallee L."/>
            <person name="Salas-Leiva D."/>
            <person name="Curtis B.A."/>
            <person name="Zahonova K."/>
            <person name="Pipaliya S."/>
            <person name="Dacks J."/>
            <person name="Roger A.J."/>
        </authorList>
    </citation>
    <scope>NUCLEOTIDE SEQUENCE</scope>
    <source>
        <strain evidence="6">BMAN</strain>
    </source>
</reference>
<dbReference type="InterPro" id="IPR013083">
    <property type="entry name" value="Znf_RING/FYVE/PHD"/>
</dbReference>
<dbReference type="Proteomes" id="UP001149090">
    <property type="component" value="Unassembled WGS sequence"/>
</dbReference>
<evidence type="ECO:0000313" key="6">
    <source>
        <dbReference type="EMBL" id="KAJ5067985.1"/>
    </source>
</evidence>
<dbReference type="Pfam" id="PF01363">
    <property type="entry name" value="FYVE"/>
    <property type="match status" value="1"/>
</dbReference>
<dbReference type="InterPro" id="IPR000306">
    <property type="entry name" value="Znf_FYVE"/>
</dbReference>
<dbReference type="PROSITE" id="PS50178">
    <property type="entry name" value="ZF_FYVE"/>
    <property type="match status" value="1"/>
</dbReference>
<evidence type="ECO:0000256" key="4">
    <source>
        <dbReference type="PROSITE-ProRule" id="PRU00091"/>
    </source>
</evidence>
<evidence type="ECO:0000313" key="7">
    <source>
        <dbReference type="Proteomes" id="UP001149090"/>
    </source>
</evidence>
<keyword evidence="7" id="KW-1185">Reference proteome</keyword>
<dbReference type="PANTHER" id="PTHR47794:SF1">
    <property type="entry name" value="VACUOLAR PROTEIN SORTING-ASSOCIATED PROTEIN 27"/>
    <property type="match status" value="1"/>
</dbReference>